<comment type="caution">
    <text evidence="3">The sequence shown here is derived from an EMBL/GenBank/DDBJ whole genome shotgun (WGS) entry which is preliminary data.</text>
</comment>
<dbReference type="InterPro" id="IPR053713">
    <property type="entry name" value="Bact_OM_Channel_sf"/>
</dbReference>
<feature type="chain" id="PRO_5008611239" evidence="2">
    <location>
        <begin position="29"/>
        <end position="246"/>
    </location>
</feature>
<name>A0A1B8P0V9_HALEL</name>
<evidence type="ECO:0000256" key="1">
    <source>
        <dbReference type="ARBA" id="ARBA00022729"/>
    </source>
</evidence>
<evidence type="ECO:0000313" key="3">
    <source>
        <dbReference type="EMBL" id="OBX35905.1"/>
    </source>
</evidence>
<evidence type="ECO:0000313" key="4">
    <source>
        <dbReference type="Proteomes" id="UP000092504"/>
    </source>
</evidence>
<organism evidence="3 4">
    <name type="scientific">Halomonas elongata</name>
    <dbReference type="NCBI Taxonomy" id="2746"/>
    <lineage>
        <taxon>Bacteria</taxon>
        <taxon>Pseudomonadati</taxon>
        <taxon>Pseudomonadota</taxon>
        <taxon>Gammaproteobacteria</taxon>
        <taxon>Oceanospirillales</taxon>
        <taxon>Halomonadaceae</taxon>
        <taxon>Halomonas</taxon>
    </lineage>
</organism>
<reference evidence="3 4" key="1">
    <citation type="submission" date="2016-06" db="EMBL/GenBank/DDBJ databases">
        <title>Genome sequence of halotolerant plant growth promoting strain of Halomonas elongata HEK1 isolated from salterns of Rann of Kutch, Gujarat, India.</title>
        <authorList>
            <person name="Gaba S."/>
            <person name="Singh R.N."/>
            <person name="Abrol S."/>
            <person name="Kaushik R."/>
            <person name="Saxena A.K."/>
        </authorList>
    </citation>
    <scope>NUCLEOTIDE SEQUENCE [LARGE SCALE GENOMIC DNA]</scope>
    <source>
        <strain evidence="3 4">HEK1</strain>
    </source>
</reference>
<dbReference type="EMBL" id="MAJD01000001">
    <property type="protein sequence ID" value="OBX35905.1"/>
    <property type="molecule type" value="Genomic_DNA"/>
</dbReference>
<dbReference type="SUPFAM" id="SSF56935">
    <property type="entry name" value="Porins"/>
    <property type="match status" value="1"/>
</dbReference>
<evidence type="ECO:0000256" key="2">
    <source>
        <dbReference type="SAM" id="SignalP"/>
    </source>
</evidence>
<accession>A0A1B8P0V9</accession>
<protein>
    <submittedName>
        <fullName evidence="3">Oligogalacturonate-specific porin protein (KdgM)</fullName>
    </submittedName>
</protein>
<dbReference type="Gene3D" id="2.40.160.40">
    <property type="entry name" value="monomeric porin ompg"/>
    <property type="match status" value="1"/>
</dbReference>
<dbReference type="Proteomes" id="UP000092504">
    <property type="component" value="Unassembled WGS sequence"/>
</dbReference>
<gene>
    <name evidence="3" type="ORF">A8U91_00241</name>
</gene>
<sequence length="246" mass="28269">MRATHQSRWFISTATACMTMFLAGPSLAAEDILTMKLEHTTNSHALTLPKVAITRVFDDTSSLTLEKSWYWQEGVHENGWPKHDEGFVNYSFPSQGLGEDNRWSLTPQLGAKFRSNVTRALAAIKLGYQGNGWNLSGRYRYEQETTHKTAKEGTAGRIDLYASYDINDEWMLLYNPHYHFKHEDDSPDFGTGDRDYLEQELLIFHKLDAKNTLFGGYIQRDKNSDQASMDPGQRNSSWLIGYQHRF</sequence>
<dbReference type="AlphaFoldDB" id="A0A1B8P0V9"/>
<keyword evidence="1 2" id="KW-0732">Signal</keyword>
<feature type="signal peptide" evidence="2">
    <location>
        <begin position="1"/>
        <end position="28"/>
    </location>
</feature>
<proteinExistence type="predicted"/>